<comment type="catalytic activity">
    <reaction evidence="12">
        <text>5-amino-6-(5-phospho-D-ribitylamino)uracil + NADP(+) = 5-amino-6-(5-phospho-D-ribosylamino)uracil + NADPH + H(+)</text>
        <dbReference type="Rhea" id="RHEA:17845"/>
        <dbReference type="ChEBI" id="CHEBI:15378"/>
        <dbReference type="ChEBI" id="CHEBI:57783"/>
        <dbReference type="ChEBI" id="CHEBI:58349"/>
        <dbReference type="ChEBI" id="CHEBI:58421"/>
        <dbReference type="ChEBI" id="CHEBI:58453"/>
        <dbReference type="EC" id="1.1.1.193"/>
    </reaction>
</comment>
<evidence type="ECO:0000256" key="14">
    <source>
        <dbReference type="PIRSR" id="PIRSR006769-2"/>
    </source>
</evidence>
<dbReference type="SUPFAM" id="SSF53927">
    <property type="entry name" value="Cytidine deaminase-like"/>
    <property type="match status" value="1"/>
</dbReference>
<dbReference type="InterPro" id="IPR016192">
    <property type="entry name" value="APOBEC/CMP_deaminase_Zn-bd"/>
</dbReference>
<evidence type="ECO:0000256" key="4">
    <source>
        <dbReference type="ARBA" id="ARBA00005259"/>
    </source>
</evidence>
<dbReference type="InterPro" id="IPR024072">
    <property type="entry name" value="DHFR-like_dom_sf"/>
</dbReference>
<evidence type="ECO:0000256" key="1">
    <source>
        <dbReference type="ARBA" id="ARBA00002151"/>
    </source>
</evidence>
<dbReference type="PIRSF" id="PIRSF006769">
    <property type="entry name" value="RibD"/>
    <property type="match status" value="1"/>
</dbReference>
<dbReference type="NCBIfam" id="TIGR00227">
    <property type="entry name" value="ribD_Cterm"/>
    <property type="match status" value="1"/>
</dbReference>
<dbReference type="UniPathway" id="UPA00275">
    <property type="reaction ID" value="UER00401"/>
</dbReference>
<dbReference type="GO" id="GO:0050661">
    <property type="term" value="F:NADP binding"/>
    <property type="evidence" value="ECO:0007669"/>
    <property type="project" value="InterPro"/>
</dbReference>
<dbReference type="CDD" id="cd01284">
    <property type="entry name" value="Riboflavin_deaminase-reductase"/>
    <property type="match status" value="1"/>
</dbReference>
<dbReference type="PANTHER" id="PTHR38011:SF7">
    <property type="entry name" value="2,5-DIAMINO-6-RIBOSYLAMINO-4(3H)-PYRIMIDINONE 5'-PHOSPHATE REDUCTASE"/>
    <property type="match status" value="1"/>
</dbReference>
<feature type="binding site" evidence="14">
    <location>
        <position position="168"/>
    </location>
    <ligand>
        <name>substrate</name>
    </ligand>
</feature>
<evidence type="ECO:0000256" key="7">
    <source>
        <dbReference type="ARBA" id="ARBA00022723"/>
    </source>
</evidence>
<dbReference type="GO" id="GO:0008270">
    <property type="term" value="F:zinc ion binding"/>
    <property type="evidence" value="ECO:0007669"/>
    <property type="project" value="InterPro"/>
</dbReference>
<dbReference type="InterPro" id="IPR016193">
    <property type="entry name" value="Cytidine_deaminase-like"/>
</dbReference>
<dbReference type="GO" id="GO:0008835">
    <property type="term" value="F:diaminohydroxyphosphoribosylaminopyrimidine deaminase activity"/>
    <property type="evidence" value="ECO:0007669"/>
    <property type="project" value="UniProtKB-EC"/>
</dbReference>
<feature type="binding site" evidence="14">
    <location>
        <position position="184"/>
    </location>
    <ligand>
        <name>substrate</name>
    </ligand>
</feature>
<evidence type="ECO:0000313" key="18">
    <source>
        <dbReference type="Proteomes" id="UP000228568"/>
    </source>
</evidence>
<feature type="binding site" evidence="14">
    <location>
        <position position="170"/>
    </location>
    <ligand>
        <name>NADP(+)</name>
        <dbReference type="ChEBI" id="CHEBI:58349"/>
    </ligand>
</feature>
<evidence type="ECO:0000256" key="9">
    <source>
        <dbReference type="ARBA" id="ARBA00022857"/>
    </source>
</evidence>
<name>A0A2M7V8A9_9BACT</name>
<evidence type="ECO:0000259" key="16">
    <source>
        <dbReference type="PROSITE" id="PS51747"/>
    </source>
</evidence>
<evidence type="ECO:0000256" key="12">
    <source>
        <dbReference type="PIRNR" id="PIRNR006769"/>
    </source>
</evidence>
<keyword evidence="11" id="KW-0511">Multifunctional enzyme</keyword>
<sequence length="366" mass="40360">MFMQRAIQLAKKGIGHTSPNPSVGAVLVKDGQIVGEGWHKKYGGPHAEVMAIDKAKFGVQGATMYVTLEPCCHFGKTPPCTDLLVSSGIRKVVIGMKDSFPKVYGKGYDILKKNNIEVEYISKNSVDYKEINIFMQSYFKWMTTGLPYVTLKAGVSLDGRVATKTGQSQWITGEKARKDARIERSMCDAVLVGSGTVRADNPELASHGKFKKKNLLRVIIDPTLDLDTNLDVFRDQNVFVVCTNLASEKNKNKFQKAMVEFKSFGPKKVSLKKLLQYLGKEYNIQHLYVEGGSGTHGYFVDDALLDPLLVDRVLFYIAPKIIGGVSAVPVVGGRGVGGVDKSLILNTVKTEMVGEDVKYQGYKNLY</sequence>
<evidence type="ECO:0000256" key="13">
    <source>
        <dbReference type="PIRSR" id="PIRSR006769-1"/>
    </source>
</evidence>
<dbReference type="InterPro" id="IPR002734">
    <property type="entry name" value="RibDG_C"/>
</dbReference>
<dbReference type="EMBL" id="PFPK01000022">
    <property type="protein sequence ID" value="PIZ95037.1"/>
    <property type="molecule type" value="Genomic_DNA"/>
</dbReference>
<feature type="binding site" evidence="15">
    <location>
        <position position="46"/>
    </location>
    <ligand>
        <name>Zn(2+)</name>
        <dbReference type="ChEBI" id="CHEBI:29105"/>
        <note>catalytic</note>
    </ligand>
</feature>
<comment type="caution">
    <text evidence="17">The sequence shown here is derived from an EMBL/GenBank/DDBJ whole genome shotgun (WGS) entry which is preliminary data.</text>
</comment>
<feature type="binding site" evidence="14">
    <location>
        <position position="154"/>
    </location>
    <ligand>
        <name>NADP(+)</name>
        <dbReference type="ChEBI" id="CHEBI:58349"/>
    </ligand>
</feature>
<comment type="similarity">
    <text evidence="5 12">In the C-terminal section; belongs to the HTP reductase family.</text>
</comment>
<protein>
    <recommendedName>
        <fullName evidence="12">Riboflavin biosynthesis protein RibD</fullName>
    </recommendedName>
    <domain>
        <recommendedName>
            <fullName evidence="12">Diaminohydroxyphosphoribosylaminopyrimidine deaminase</fullName>
            <shortName evidence="12">DRAP deaminase</shortName>
            <ecNumber evidence="12">3.5.4.26</ecNumber>
        </recommendedName>
        <alternativeName>
            <fullName evidence="12">Riboflavin-specific deaminase</fullName>
        </alternativeName>
    </domain>
    <domain>
        <recommendedName>
            <fullName evidence="12">5-amino-6-(5-phosphoribosylamino)uracil reductase</fullName>
            <ecNumber evidence="12">1.1.1.193</ecNumber>
        </recommendedName>
        <alternativeName>
            <fullName evidence="12">HTP reductase</fullName>
        </alternativeName>
    </domain>
</protein>
<dbReference type="InterPro" id="IPR004794">
    <property type="entry name" value="Eubact_RibD"/>
</dbReference>
<evidence type="ECO:0000256" key="5">
    <source>
        <dbReference type="ARBA" id="ARBA00007417"/>
    </source>
</evidence>
<evidence type="ECO:0000256" key="15">
    <source>
        <dbReference type="PIRSR" id="PIRSR006769-3"/>
    </source>
</evidence>
<evidence type="ECO:0000256" key="3">
    <source>
        <dbReference type="ARBA" id="ARBA00004910"/>
    </source>
</evidence>
<dbReference type="Pfam" id="PF00383">
    <property type="entry name" value="dCMP_cyt_deam_1"/>
    <property type="match status" value="1"/>
</dbReference>
<comment type="pathway">
    <text evidence="2 12">Cofactor biosynthesis; riboflavin biosynthesis; 5-amino-6-(D-ribitylamino)uracil from GTP: step 2/4.</text>
</comment>
<dbReference type="Gene3D" id="3.40.430.10">
    <property type="entry name" value="Dihydrofolate Reductase, subunit A"/>
    <property type="match status" value="1"/>
</dbReference>
<feature type="active site" description="Proton donor" evidence="13">
    <location>
        <position position="48"/>
    </location>
</feature>
<dbReference type="EC" id="1.1.1.193" evidence="12"/>
<dbReference type="SUPFAM" id="SSF53597">
    <property type="entry name" value="Dihydrofolate reductase-like"/>
    <property type="match status" value="1"/>
</dbReference>
<dbReference type="InterPro" id="IPR002125">
    <property type="entry name" value="CMP_dCMP_dom"/>
</dbReference>
<dbReference type="Pfam" id="PF01872">
    <property type="entry name" value="RibD_C"/>
    <property type="match status" value="1"/>
</dbReference>
<dbReference type="GO" id="GO:0009231">
    <property type="term" value="P:riboflavin biosynthetic process"/>
    <property type="evidence" value="ECO:0007669"/>
    <property type="project" value="UniProtKB-UniPathway"/>
</dbReference>
<dbReference type="PANTHER" id="PTHR38011">
    <property type="entry name" value="DIHYDROFOLATE REDUCTASE FAMILY PROTEIN (AFU_ORTHOLOGUE AFUA_8G06820)"/>
    <property type="match status" value="1"/>
</dbReference>
<dbReference type="GO" id="GO:0008703">
    <property type="term" value="F:5-amino-6-(5-phosphoribosylamino)uracil reductase activity"/>
    <property type="evidence" value="ECO:0007669"/>
    <property type="project" value="UniProtKB-EC"/>
</dbReference>
<dbReference type="InterPro" id="IPR011549">
    <property type="entry name" value="RibD_C"/>
</dbReference>
<organism evidence="17 18">
    <name type="scientific">Candidatus Magasanikbacteria bacterium CG_4_10_14_0_2_um_filter_37_12</name>
    <dbReference type="NCBI Taxonomy" id="1974637"/>
    <lineage>
        <taxon>Bacteria</taxon>
        <taxon>Candidatus Magasanikiibacteriota</taxon>
    </lineage>
</organism>
<feature type="binding site" evidence="14">
    <location>
        <position position="290"/>
    </location>
    <ligand>
        <name>substrate</name>
    </ligand>
</feature>
<keyword evidence="8 12" id="KW-0862">Zinc</keyword>
<proteinExistence type="inferred from homology"/>
<comment type="cofactor">
    <cofactor evidence="12 15">
        <name>Zn(2+)</name>
        <dbReference type="ChEBI" id="CHEBI:29105"/>
    </cofactor>
    <text evidence="12 15">Binds 1 zinc ion.</text>
</comment>
<gene>
    <name evidence="17" type="primary">ribD</name>
    <name evidence="17" type="ORF">COX81_01930</name>
</gene>
<dbReference type="AlphaFoldDB" id="A0A2M7V8A9"/>
<keyword evidence="12" id="KW-0378">Hydrolase</keyword>
<comment type="catalytic activity">
    <reaction evidence="12">
        <text>2,5-diamino-6-hydroxy-4-(5-phosphoribosylamino)-pyrimidine + H2O + H(+) = 5-amino-6-(5-phospho-D-ribosylamino)uracil + NH4(+)</text>
        <dbReference type="Rhea" id="RHEA:21868"/>
        <dbReference type="ChEBI" id="CHEBI:15377"/>
        <dbReference type="ChEBI" id="CHEBI:15378"/>
        <dbReference type="ChEBI" id="CHEBI:28938"/>
        <dbReference type="ChEBI" id="CHEBI:58453"/>
        <dbReference type="ChEBI" id="CHEBI:58614"/>
        <dbReference type="EC" id="3.5.4.26"/>
    </reaction>
</comment>
<feature type="domain" description="CMP/dCMP-type deaminase" evidence="16">
    <location>
        <begin position="1"/>
        <end position="111"/>
    </location>
</feature>
<evidence type="ECO:0000256" key="2">
    <source>
        <dbReference type="ARBA" id="ARBA00004882"/>
    </source>
</evidence>
<keyword evidence="9 12" id="KW-0521">NADP</keyword>
<feature type="binding site" evidence="15">
    <location>
        <position position="71"/>
    </location>
    <ligand>
        <name>Zn(2+)</name>
        <dbReference type="ChEBI" id="CHEBI:29105"/>
        <note>catalytic</note>
    </ligand>
</feature>
<feature type="binding site" evidence="14">
    <location>
        <position position="204"/>
    </location>
    <ligand>
        <name>substrate</name>
    </ligand>
</feature>
<evidence type="ECO:0000256" key="6">
    <source>
        <dbReference type="ARBA" id="ARBA00022619"/>
    </source>
</evidence>
<keyword evidence="10 12" id="KW-0560">Oxidoreductase</keyword>
<comment type="pathway">
    <text evidence="3 12">Cofactor biosynthesis; riboflavin biosynthesis; 5-amino-6-(D-ribitylamino)uracil from GTP: step 3/4.</text>
</comment>
<dbReference type="EC" id="3.5.4.26" evidence="12"/>
<evidence type="ECO:0000256" key="8">
    <source>
        <dbReference type="ARBA" id="ARBA00022833"/>
    </source>
</evidence>
<dbReference type="PROSITE" id="PS00903">
    <property type="entry name" value="CYT_DCMP_DEAMINASES_1"/>
    <property type="match status" value="1"/>
</dbReference>
<comment type="similarity">
    <text evidence="4 12">In the N-terminal section; belongs to the cytidine and deoxycytidylate deaminase family.</text>
</comment>
<reference evidence="18" key="1">
    <citation type="submission" date="2017-09" db="EMBL/GenBank/DDBJ databases">
        <title>Depth-based differentiation of microbial function through sediment-hosted aquifers and enrichment of novel symbionts in the deep terrestrial subsurface.</title>
        <authorList>
            <person name="Probst A.J."/>
            <person name="Ladd B."/>
            <person name="Jarett J.K."/>
            <person name="Geller-Mcgrath D.E."/>
            <person name="Sieber C.M.K."/>
            <person name="Emerson J.B."/>
            <person name="Anantharaman K."/>
            <person name="Thomas B.C."/>
            <person name="Malmstrom R."/>
            <person name="Stieglmeier M."/>
            <person name="Klingl A."/>
            <person name="Woyke T."/>
            <person name="Ryan C.M."/>
            <person name="Banfield J.F."/>
        </authorList>
    </citation>
    <scope>NUCLEOTIDE SEQUENCE [LARGE SCALE GENOMIC DNA]</scope>
</reference>
<feature type="binding site" evidence="14">
    <location>
        <position position="196"/>
    </location>
    <ligand>
        <name>NADP(+)</name>
        <dbReference type="ChEBI" id="CHEBI:58349"/>
    </ligand>
</feature>
<evidence type="ECO:0000313" key="17">
    <source>
        <dbReference type="EMBL" id="PIZ95037.1"/>
    </source>
</evidence>
<feature type="binding site" evidence="15">
    <location>
        <position position="80"/>
    </location>
    <ligand>
        <name>Zn(2+)</name>
        <dbReference type="ChEBI" id="CHEBI:29105"/>
        <note>catalytic</note>
    </ligand>
</feature>
<dbReference type="Proteomes" id="UP000228568">
    <property type="component" value="Unassembled WGS sequence"/>
</dbReference>
<feature type="binding site" evidence="14">
    <location>
        <position position="200"/>
    </location>
    <ligand>
        <name>NADP(+)</name>
        <dbReference type="ChEBI" id="CHEBI:58349"/>
    </ligand>
</feature>
<evidence type="ECO:0000256" key="10">
    <source>
        <dbReference type="ARBA" id="ARBA00023002"/>
    </source>
</evidence>
<dbReference type="NCBIfam" id="TIGR00326">
    <property type="entry name" value="eubact_ribD"/>
    <property type="match status" value="1"/>
</dbReference>
<dbReference type="InterPro" id="IPR050765">
    <property type="entry name" value="Riboflavin_Biosynth_HTPR"/>
</dbReference>
<dbReference type="PROSITE" id="PS51747">
    <property type="entry name" value="CYT_DCMP_DEAMINASES_2"/>
    <property type="match status" value="1"/>
</dbReference>
<accession>A0A2M7V8A9</accession>
<dbReference type="Gene3D" id="3.40.140.10">
    <property type="entry name" value="Cytidine Deaminase, domain 2"/>
    <property type="match status" value="1"/>
</dbReference>
<comment type="function">
    <text evidence="1 12">Converts 2,5-diamino-6-(ribosylamino)-4(3h)-pyrimidinone 5'-phosphate into 5-amino-6-(ribosylamino)-2,4(1h,3h)-pyrimidinedione 5'-phosphate.</text>
</comment>
<keyword evidence="6 12" id="KW-0686">Riboflavin biosynthesis</keyword>
<keyword evidence="7 12" id="KW-0479">Metal-binding</keyword>
<evidence type="ECO:0000256" key="11">
    <source>
        <dbReference type="ARBA" id="ARBA00023268"/>
    </source>
</evidence>